<evidence type="ECO:0000259" key="2">
    <source>
        <dbReference type="PROSITE" id="PS50097"/>
    </source>
</evidence>
<organism evidence="3 4">
    <name type="scientific">Candidatus Criblamydia sequanensis CRIB-18</name>
    <dbReference type="NCBI Taxonomy" id="1437425"/>
    <lineage>
        <taxon>Bacteria</taxon>
        <taxon>Pseudomonadati</taxon>
        <taxon>Chlamydiota</taxon>
        <taxon>Chlamydiia</taxon>
        <taxon>Parachlamydiales</taxon>
        <taxon>Candidatus Criblamydiaceae</taxon>
        <taxon>Candidatus Criblamydia</taxon>
    </lineage>
</organism>
<evidence type="ECO:0000256" key="1">
    <source>
        <dbReference type="SAM" id="MobiDB-lite"/>
    </source>
</evidence>
<sequence length="1086" mass="121688">MTFNIIKAAHELAEAKASRFDSFFGNHRDDRVVQSSSSKRKFQEIENDWFRFPLNSIETECSRWRGTKPINEFFLSLAKCQTLTDLTLAASGDETEIAGFQAALKFINFKILRCKSNHPSLFGGQQSDESSIVKGLKIQNDQILGTVKRVLSLCKKYFREKKSQDLILNDLPKDLFVKKGIMAPALAEINATDDELILWASSLPDSLKESMTFFNFARYPNLSPEAPALLKKVFPNISFACFGNLPESLCDVTLVPTSEKGGAFNHEPEISSQGSFPIPTEEEDSEGELVIFEDEEEIPGSKGKEKVVEEAGQEEKISCIPGKVLESETYEKSISEDSCEDLIEIRTNRKILASCSSFFKHLFFGQMREASLNRVYIRDVRPSVFEACMNVLFSKADLKGLSLPVLIEVLKTAHLLELPIVIEKVKIQIIIQIENLKVTEENVQTVCQTYFDLENILKIDQDSEIENAVLLFLKRSLLEVDPSSLKDILVTLINNDLPIIKIIKFLKQESDRQVKKAKVKNTAFVSLFETFIEASLECQGKFLEELLHATSSLWKTFMTPKARLETYFRLLRNCMAFGNVPIPIQRKLFYRMLKEAASKEQEDMILNPRNTKAANARKKAFLEVTEDILGCFGIKVSSKDKDFSDRSIFSAHLFTLAYACQALPHPGKKIAQKLASLAATADDKNRDAKFLSELYKNLHWRDTGKSCRWLAVQPAYAQKLLTLLNPSLNASTHINDFLNLDSLNPVALTLSALIGFYHPLERNWSRIYLQSKKMLIIPGGPLNDLALALFGACTFHFALQDPSKKEAYFKASIAAFKKALFFNSKNSIALLYLANCYLKLGKNSKAIELFKTAGCHSVTRDNEEIIRFCLESSGEAFDLAEEIIMNEFNSSGFGSIVLPEEAFESKDLFFFNLFARFALKKMNGKLLKKAQSFLENFCLAKDYFNEETLTLLKEIYSLERLVGAISDNKKQTLGKALEIFKERSNLQLGIEALEFVSFLPNPDSSISSGSAETRAANDSLGTSGSNNHGETSLSSTSGSSVEVSTASTSGSELTDDGLSPSDSEFYDNLDVDAFLSDMPLDQSEEP</sequence>
<dbReference type="Proteomes" id="UP000031552">
    <property type="component" value="Unassembled WGS sequence"/>
</dbReference>
<dbReference type="RefSeq" id="WP_041016604.1">
    <property type="nucleotide sequence ID" value="NZ_CCEJ010000001.1"/>
</dbReference>
<feature type="domain" description="BTB" evidence="2">
    <location>
        <begin position="344"/>
        <end position="394"/>
    </location>
</feature>
<reference evidence="3" key="1">
    <citation type="submission" date="2013-12" db="EMBL/GenBank/DDBJ databases">
        <authorList>
            <person name="Linke B."/>
        </authorList>
    </citation>
    <scope>NUCLEOTIDE SEQUENCE [LARGE SCALE GENOMIC DNA]</scope>
    <source>
        <strain evidence="3">CRIB-18</strain>
    </source>
</reference>
<evidence type="ECO:0000313" key="4">
    <source>
        <dbReference type="Proteomes" id="UP000031552"/>
    </source>
</evidence>
<dbReference type="Gene3D" id="3.30.710.10">
    <property type="entry name" value="Potassium Channel Kv1.1, Chain A"/>
    <property type="match status" value="1"/>
</dbReference>
<reference evidence="3" key="2">
    <citation type="submission" date="2014-09" db="EMBL/GenBank/DDBJ databases">
        <title>Criblamydia sequanensis harbors a mega-plasmid encoding arsenite resistance.</title>
        <authorList>
            <person name="Bertelli C."/>
            <person name="Goesmann A."/>
            <person name="Greub G."/>
        </authorList>
    </citation>
    <scope>NUCLEOTIDE SEQUENCE [LARGE SCALE GENOMIC DNA]</scope>
    <source>
        <strain evidence="3">CRIB-18</strain>
    </source>
</reference>
<keyword evidence="4" id="KW-1185">Reference proteome</keyword>
<evidence type="ECO:0000313" key="3">
    <source>
        <dbReference type="EMBL" id="CDR33114.1"/>
    </source>
</evidence>
<feature type="region of interest" description="Disordered" evidence="1">
    <location>
        <begin position="1007"/>
        <end position="1065"/>
    </location>
</feature>
<feature type="compositionally biased region" description="Low complexity" evidence="1">
    <location>
        <begin position="1029"/>
        <end position="1052"/>
    </location>
</feature>
<name>A0A090DW06_9BACT</name>
<dbReference type="AlphaFoldDB" id="A0A090DW06"/>
<protein>
    <recommendedName>
        <fullName evidence="2">BTB domain-containing protein</fullName>
    </recommendedName>
</protein>
<dbReference type="InterPro" id="IPR000210">
    <property type="entry name" value="BTB/POZ_dom"/>
</dbReference>
<dbReference type="Pfam" id="PF00651">
    <property type="entry name" value="BTB"/>
    <property type="match status" value="1"/>
</dbReference>
<accession>A0A090DW06</accession>
<feature type="region of interest" description="Disordered" evidence="1">
    <location>
        <begin position="265"/>
        <end position="284"/>
    </location>
</feature>
<gene>
    <name evidence="3" type="ORF">CSEC_0275</name>
</gene>
<dbReference type="Gene3D" id="1.25.40.10">
    <property type="entry name" value="Tetratricopeptide repeat domain"/>
    <property type="match status" value="1"/>
</dbReference>
<dbReference type="InterPro" id="IPR011333">
    <property type="entry name" value="SKP1/BTB/POZ_sf"/>
</dbReference>
<proteinExistence type="predicted"/>
<dbReference type="EMBL" id="CCEJ010000001">
    <property type="protein sequence ID" value="CDR33114.1"/>
    <property type="molecule type" value="Genomic_DNA"/>
</dbReference>
<dbReference type="PROSITE" id="PS50097">
    <property type="entry name" value="BTB"/>
    <property type="match status" value="1"/>
</dbReference>
<dbReference type="SMART" id="SM00225">
    <property type="entry name" value="BTB"/>
    <property type="match status" value="1"/>
</dbReference>
<dbReference type="SUPFAM" id="SSF48452">
    <property type="entry name" value="TPR-like"/>
    <property type="match status" value="1"/>
</dbReference>
<comment type="caution">
    <text evidence="3">The sequence shown here is derived from an EMBL/GenBank/DDBJ whole genome shotgun (WGS) entry which is preliminary data.</text>
</comment>
<feature type="compositionally biased region" description="Polar residues" evidence="1">
    <location>
        <begin position="1019"/>
        <end position="1028"/>
    </location>
</feature>
<dbReference type="SUPFAM" id="SSF54695">
    <property type="entry name" value="POZ domain"/>
    <property type="match status" value="1"/>
</dbReference>
<dbReference type="InterPro" id="IPR011990">
    <property type="entry name" value="TPR-like_helical_dom_sf"/>
</dbReference>